<dbReference type="FunFam" id="3.40.50.300:FF:000025">
    <property type="entry name" value="ATP-dependent Clp protease subunit"/>
    <property type="match status" value="1"/>
</dbReference>
<keyword evidence="3" id="KW-0143">Chaperone</keyword>
<dbReference type="GO" id="GO:0016887">
    <property type="term" value="F:ATP hydrolysis activity"/>
    <property type="evidence" value="ECO:0007669"/>
    <property type="project" value="InterPro"/>
</dbReference>
<keyword evidence="1" id="KW-0547">Nucleotide-binding</keyword>
<dbReference type="Gene3D" id="1.10.8.60">
    <property type="match status" value="1"/>
</dbReference>
<dbReference type="Pfam" id="PF07724">
    <property type="entry name" value="AAA_2"/>
    <property type="match status" value="1"/>
</dbReference>
<evidence type="ECO:0000259" key="6">
    <source>
        <dbReference type="SMART" id="SM01086"/>
    </source>
</evidence>
<dbReference type="PANTHER" id="PTHR11638">
    <property type="entry name" value="ATP-DEPENDENT CLP PROTEASE"/>
    <property type="match status" value="1"/>
</dbReference>
<dbReference type="InterPro" id="IPR003593">
    <property type="entry name" value="AAA+_ATPase"/>
</dbReference>
<evidence type="ECO:0000313" key="7">
    <source>
        <dbReference type="EMBL" id="PMP78118.1"/>
    </source>
</evidence>
<reference evidence="7 8" key="1">
    <citation type="submission" date="2018-01" db="EMBL/GenBank/DDBJ databases">
        <title>Metagenomic assembled genomes from two thermal pools in the Uzon Caldera, Kamchatka, Russia.</title>
        <authorList>
            <person name="Wilkins L."/>
            <person name="Ettinger C."/>
        </authorList>
    </citation>
    <scope>NUCLEOTIDE SEQUENCE [LARGE SCALE GENOMIC DNA]</scope>
    <source>
        <strain evidence="7">ZAV-02</strain>
    </source>
</reference>
<accession>A0A2J6X2I0</accession>
<evidence type="ECO:0000259" key="5">
    <source>
        <dbReference type="SMART" id="SM00382"/>
    </source>
</evidence>
<dbReference type="InterPro" id="IPR001270">
    <property type="entry name" value="ClpA/B"/>
</dbReference>
<feature type="domain" description="AAA+ ATPase" evidence="5">
    <location>
        <begin position="130"/>
        <end position="293"/>
    </location>
</feature>
<dbReference type="PRINTS" id="PR00300">
    <property type="entry name" value="CLPPROTEASEA"/>
</dbReference>
<sequence>PPRLRDALRGLEALRKEREAALEDHQYELAENLREREERMLSRIQEIEAELGTRGNERYDRPYVTEEDIAEVVGMWTGVPVTRLTGNETQRLMHMEEFLHSRIVGQHEAIVTISKAVRRARAGLKDPKRPIGSFIFLGPTGVGKTELAKALAEFMFGTEEALIKIDMSEFQERHTTSRLVGSPPGYIGYGEGGQLTDAVRRKPYSVVLFDEIEKAHPDAFNLLLQVLEDGHLTDGKGRRVDFRNTIIIMTSNVGTEHIRRASRIGFGGNAAEIDQADMRRKVDEALRMLFRPEFLNRIDATIIFHPLTTEEIQSITQLMLKRVQTQLDEHQIKLVVQPDALEYLARRGYDPAFGARPLRRVITNLIEDPLAEGLLSGQFQDGDTVIVDVYEDQLRLRSQREIDQEKTEESPALA</sequence>
<dbReference type="CDD" id="cd19499">
    <property type="entry name" value="RecA-like_ClpB_Hsp104-like"/>
    <property type="match status" value="1"/>
</dbReference>
<keyword evidence="2" id="KW-0067">ATP-binding</keyword>
<evidence type="ECO:0000256" key="3">
    <source>
        <dbReference type="ARBA" id="ARBA00023186"/>
    </source>
</evidence>
<feature type="coiled-coil region" evidence="4">
    <location>
        <begin position="4"/>
        <end position="50"/>
    </location>
</feature>
<organism evidence="7 8">
    <name type="scientific">Chloroflexus aggregans</name>
    <dbReference type="NCBI Taxonomy" id="152260"/>
    <lineage>
        <taxon>Bacteria</taxon>
        <taxon>Bacillati</taxon>
        <taxon>Chloroflexota</taxon>
        <taxon>Chloroflexia</taxon>
        <taxon>Chloroflexales</taxon>
        <taxon>Chloroflexineae</taxon>
        <taxon>Chloroflexaceae</taxon>
        <taxon>Chloroflexus</taxon>
    </lineage>
</organism>
<dbReference type="EMBL" id="PNIQ01000763">
    <property type="protein sequence ID" value="PMP78118.1"/>
    <property type="molecule type" value="Genomic_DNA"/>
</dbReference>
<gene>
    <name evidence="7" type="ORF">C0184_11385</name>
</gene>
<dbReference type="Gene3D" id="4.10.860.10">
    <property type="entry name" value="UVR domain"/>
    <property type="match status" value="1"/>
</dbReference>
<dbReference type="GO" id="GO:0034605">
    <property type="term" value="P:cellular response to heat"/>
    <property type="evidence" value="ECO:0007669"/>
    <property type="project" value="TreeGrafter"/>
</dbReference>
<dbReference type="PANTHER" id="PTHR11638:SF18">
    <property type="entry name" value="HEAT SHOCK PROTEIN 104"/>
    <property type="match status" value="1"/>
</dbReference>
<keyword evidence="4" id="KW-0175">Coiled coil</keyword>
<dbReference type="SMART" id="SM00382">
    <property type="entry name" value="AAA"/>
    <property type="match status" value="1"/>
</dbReference>
<dbReference type="InterPro" id="IPR019489">
    <property type="entry name" value="Clp_ATPase_C"/>
</dbReference>
<name>A0A2J6X2I0_9CHLR</name>
<evidence type="ECO:0000313" key="8">
    <source>
        <dbReference type="Proteomes" id="UP000243376"/>
    </source>
</evidence>
<evidence type="ECO:0000256" key="2">
    <source>
        <dbReference type="ARBA" id="ARBA00022840"/>
    </source>
</evidence>
<dbReference type="Proteomes" id="UP000243376">
    <property type="component" value="Unassembled WGS sequence"/>
</dbReference>
<dbReference type="GO" id="GO:0005737">
    <property type="term" value="C:cytoplasm"/>
    <property type="evidence" value="ECO:0007669"/>
    <property type="project" value="TreeGrafter"/>
</dbReference>
<dbReference type="InterPro" id="IPR027417">
    <property type="entry name" value="P-loop_NTPase"/>
</dbReference>
<feature type="non-terminal residue" evidence="7">
    <location>
        <position position="1"/>
    </location>
</feature>
<feature type="domain" description="Clp ATPase C-terminal" evidence="6">
    <location>
        <begin position="307"/>
        <end position="396"/>
    </location>
</feature>
<dbReference type="InterPro" id="IPR050130">
    <property type="entry name" value="ClpA_ClpB"/>
</dbReference>
<comment type="caution">
    <text evidence="7">The sequence shown here is derived from an EMBL/GenBank/DDBJ whole genome shotgun (WGS) entry which is preliminary data.</text>
</comment>
<dbReference type="AlphaFoldDB" id="A0A2J6X2I0"/>
<dbReference type="SMART" id="SM01086">
    <property type="entry name" value="ClpB_D2-small"/>
    <property type="match status" value="1"/>
</dbReference>
<dbReference type="Gene3D" id="3.40.50.300">
    <property type="entry name" value="P-loop containing nucleotide triphosphate hydrolases"/>
    <property type="match status" value="1"/>
</dbReference>
<protein>
    <submittedName>
        <fullName evidence="7">NDP-hexose 4-ketoreductase</fullName>
    </submittedName>
</protein>
<evidence type="ECO:0000256" key="4">
    <source>
        <dbReference type="SAM" id="Coils"/>
    </source>
</evidence>
<dbReference type="FunFam" id="1.10.8.60:FF:000017">
    <property type="entry name" value="ATP-dependent chaperone ClpB"/>
    <property type="match status" value="1"/>
</dbReference>
<dbReference type="GO" id="GO:0005524">
    <property type="term" value="F:ATP binding"/>
    <property type="evidence" value="ECO:0007669"/>
    <property type="project" value="UniProtKB-KW"/>
</dbReference>
<evidence type="ECO:0000256" key="1">
    <source>
        <dbReference type="ARBA" id="ARBA00022741"/>
    </source>
</evidence>
<dbReference type="InterPro" id="IPR003959">
    <property type="entry name" value="ATPase_AAA_core"/>
</dbReference>
<proteinExistence type="predicted"/>
<dbReference type="SUPFAM" id="SSF52540">
    <property type="entry name" value="P-loop containing nucleoside triphosphate hydrolases"/>
    <property type="match status" value="1"/>
</dbReference>
<dbReference type="Pfam" id="PF10431">
    <property type="entry name" value="ClpB_D2-small"/>
    <property type="match status" value="1"/>
</dbReference>